<protein>
    <submittedName>
        <fullName evidence="1">Uncharacterized protein</fullName>
    </submittedName>
</protein>
<sequence length="51" mass="6038">MSLEKYYDNLTDIKEGLKIDYELQKIPSAINKIQEELEIIENIIENKIEIV</sequence>
<dbReference type="EMBL" id="BART01009201">
    <property type="protein sequence ID" value="GAG64559.1"/>
    <property type="molecule type" value="Genomic_DNA"/>
</dbReference>
<accession>X0Z622</accession>
<proteinExistence type="predicted"/>
<evidence type="ECO:0000313" key="1">
    <source>
        <dbReference type="EMBL" id="GAG64559.1"/>
    </source>
</evidence>
<organism evidence="1">
    <name type="scientific">marine sediment metagenome</name>
    <dbReference type="NCBI Taxonomy" id="412755"/>
    <lineage>
        <taxon>unclassified sequences</taxon>
        <taxon>metagenomes</taxon>
        <taxon>ecological metagenomes</taxon>
    </lineage>
</organism>
<reference evidence="1" key="1">
    <citation type="journal article" date="2014" name="Front. Microbiol.">
        <title>High frequency of phylogenetically diverse reductive dehalogenase-homologous genes in deep subseafloor sedimentary metagenomes.</title>
        <authorList>
            <person name="Kawai M."/>
            <person name="Futagami T."/>
            <person name="Toyoda A."/>
            <person name="Takaki Y."/>
            <person name="Nishi S."/>
            <person name="Hori S."/>
            <person name="Arai W."/>
            <person name="Tsubouchi T."/>
            <person name="Morono Y."/>
            <person name="Uchiyama I."/>
            <person name="Ito T."/>
            <person name="Fujiyama A."/>
            <person name="Inagaki F."/>
            <person name="Takami H."/>
        </authorList>
    </citation>
    <scope>NUCLEOTIDE SEQUENCE</scope>
    <source>
        <strain evidence="1">Expedition CK06-06</strain>
    </source>
</reference>
<name>X0Z622_9ZZZZ</name>
<gene>
    <name evidence="1" type="ORF">S01H4_20457</name>
</gene>
<comment type="caution">
    <text evidence="1">The sequence shown here is derived from an EMBL/GenBank/DDBJ whole genome shotgun (WGS) entry which is preliminary data.</text>
</comment>
<dbReference type="AlphaFoldDB" id="X0Z622"/>